<feature type="non-terminal residue" evidence="1">
    <location>
        <position position="65"/>
    </location>
</feature>
<sequence length="65" mass="6929">MSVVFFILPIGGGGAGLNRGDQPRPIMELPETANALTAVMNDLIESYKMEDFDAEVTKNALQCGA</sequence>
<accession>X0U0N5</accession>
<dbReference type="EMBL" id="BARS01009959">
    <property type="protein sequence ID" value="GAF81985.1"/>
    <property type="molecule type" value="Genomic_DNA"/>
</dbReference>
<name>X0U0N5_9ZZZZ</name>
<proteinExistence type="predicted"/>
<organism evidence="1">
    <name type="scientific">marine sediment metagenome</name>
    <dbReference type="NCBI Taxonomy" id="412755"/>
    <lineage>
        <taxon>unclassified sequences</taxon>
        <taxon>metagenomes</taxon>
        <taxon>ecological metagenomes</taxon>
    </lineage>
</organism>
<dbReference type="AlphaFoldDB" id="X0U0N5"/>
<comment type="caution">
    <text evidence="1">The sequence shown here is derived from an EMBL/GenBank/DDBJ whole genome shotgun (WGS) entry which is preliminary data.</text>
</comment>
<reference evidence="1" key="1">
    <citation type="journal article" date="2014" name="Front. Microbiol.">
        <title>High frequency of phylogenetically diverse reductive dehalogenase-homologous genes in deep subseafloor sedimentary metagenomes.</title>
        <authorList>
            <person name="Kawai M."/>
            <person name="Futagami T."/>
            <person name="Toyoda A."/>
            <person name="Takaki Y."/>
            <person name="Nishi S."/>
            <person name="Hori S."/>
            <person name="Arai W."/>
            <person name="Tsubouchi T."/>
            <person name="Morono Y."/>
            <person name="Uchiyama I."/>
            <person name="Ito T."/>
            <person name="Fujiyama A."/>
            <person name="Inagaki F."/>
            <person name="Takami H."/>
        </authorList>
    </citation>
    <scope>NUCLEOTIDE SEQUENCE</scope>
    <source>
        <strain evidence="1">Expedition CK06-06</strain>
    </source>
</reference>
<protein>
    <submittedName>
        <fullName evidence="1">Uncharacterized protein</fullName>
    </submittedName>
</protein>
<gene>
    <name evidence="1" type="ORF">S01H1_18603</name>
</gene>
<evidence type="ECO:0000313" key="1">
    <source>
        <dbReference type="EMBL" id="GAF81985.1"/>
    </source>
</evidence>